<evidence type="ECO:0000313" key="2">
    <source>
        <dbReference type="Proteomes" id="UP001152320"/>
    </source>
</evidence>
<organism evidence="1 2">
    <name type="scientific">Holothuria leucospilota</name>
    <name type="common">Black long sea cucumber</name>
    <name type="synonym">Mertensiothuria leucospilota</name>
    <dbReference type="NCBI Taxonomy" id="206669"/>
    <lineage>
        <taxon>Eukaryota</taxon>
        <taxon>Metazoa</taxon>
        <taxon>Echinodermata</taxon>
        <taxon>Eleutherozoa</taxon>
        <taxon>Echinozoa</taxon>
        <taxon>Holothuroidea</taxon>
        <taxon>Aspidochirotacea</taxon>
        <taxon>Aspidochirotida</taxon>
        <taxon>Holothuriidae</taxon>
        <taxon>Holothuria</taxon>
    </lineage>
</organism>
<dbReference type="EMBL" id="JAIZAY010000005">
    <property type="protein sequence ID" value="KAJ8041145.1"/>
    <property type="molecule type" value="Genomic_DNA"/>
</dbReference>
<dbReference type="OrthoDB" id="10053555at2759"/>
<gene>
    <name evidence="1" type="ORF">HOLleu_11880</name>
</gene>
<accession>A0A9Q1HCM7</accession>
<sequence>MWMRFGARKKSIVFSGGDLCALRALVFMLHKSVVHVKGKATSSSRAGALLHLKQTVPVRGNRRGGCCPNQRKDVSTTFSTGPRSTKEASSVGYFFILDKIVVLYRTCMMEVIHKLFKAHYVFNVHYAPAICQFWDFMAAFIYDITEIRAVKPAVRSLAASFRSAADANNSQSFL</sequence>
<dbReference type="AlphaFoldDB" id="A0A9Q1HCM7"/>
<keyword evidence="2" id="KW-1185">Reference proteome</keyword>
<reference evidence="1" key="1">
    <citation type="submission" date="2021-10" db="EMBL/GenBank/DDBJ databases">
        <title>Tropical sea cucumber genome reveals ecological adaptation and Cuvierian tubules defense mechanism.</title>
        <authorList>
            <person name="Chen T."/>
        </authorList>
    </citation>
    <scope>NUCLEOTIDE SEQUENCE</scope>
    <source>
        <strain evidence="1">Nanhai2018</strain>
        <tissue evidence="1">Muscle</tissue>
    </source>
</reference>
<proteinExistence type="predicted"/>
<name>A0A9Q1HCM7_HOLLE</name>
<dbReference type="Proteomes" id="UP001152320">
    <property type="component" value="Chromosome 5"/>
</dbReference>
<protein>
    <submittedName>
        <fullName evidence="1">Uncharacterized protein</fullName>
    </submittedName>
</protein>
<evidence type="ECO:0000313" key="1">
    <source>
        <dbReference type="EMBL" id="KAJ8041145.1"/>
    </source>
</evidence>
<comment type="caution">
    <text evidence="1">The sequence shown here is derived from an EMBL/GenBank/DDBJ whole genome shotgun (WGS) entry which is preliminary data.</text>
</comment>